<dbReference type="Proteomes" id="UP000821845">
    <property type="component" value="Chromosome 11"/>
</dbReference>
<organism evidence="1 2">
    <name type="scientific">Hyalomma asiaticum</name>
    <name type="common">Tick</name>
    <dbReference type="NCBI Taxonomy" id="266040"/>
    <lineage>
        <taxon>Eukaryota</taxon>
        <taxon>Metazoa</taxon>
        <taxon>Ecdysozoa</taxon>
        <taxon>Arthropoda</taxon>
        <taxon>Chelicerata</taxon>
        <taxon>Arachnida</taxon>
        <taxon>Acari</taxon>
        <taxon>Parasitiformes</taxon>
        <taxon>Ixodida</taxon>
        <taxon>Ixodoidea</taxon>
        <taxon>Ixodidae</taxon>
        <taxon>Hyalomminae</taxon>
        <taxon>Hyalomma</taxon>
    </lineage>
</organism>
<proteinExistence type="predicted"/>
<reference evidence="1" key="1">
    <citation type="submission" date="2020-05" db="EMBL/GenBank/DDBJ databases">
        <title>Large-scale comparative analyses of tick genomes elucidate their genetic diversity and vector capacities.</title>
        <authorList>
            <person name="Jia N."/>
            <person name="Wang J."/>
            <person name="Shi W."/>
            <person name="Du L."/>
            <person name="Sun Y."/>
            <person name="Zhan W."/>
            <person name="Jiang J."/>
            <person name="Wang Q."/>
            <person name="Zhang B."/>
            <person name="Ji P."/>
            <person name="Sakyi L.B."/>
            <person name="Cui X."/>
            <person name="Yuan T."/>
            <person name="Jiang B."/>
            <person name="Yang W."/>
            <person name="Lam T.T.-Y."/>
            <person name="Chang Q."/>
            <person name="Ding S."/>
            <person name="Wang X."/>
            <person name="Zhu J."/>
            <person name="Ruan X."/>
            <person name="Zhao L."/>
            <person name="Wei J."/>
            <person name="Que T."/>
            <person name="Du C."/>
            <person name="Cheng J."/>
            <person name="Dai P."/>
            <person name="Han X."/>
            <person name="Huang E."/>
            <person name="Gao Y."/>
            <person name="Liu J."/>
            <person name="Shao H."/>
            <person name="Ye R."/>
            <person name="Li L."/>
            <person name="Wei W."/>
            <person name="Wang X."/>
            <person name="Wang C."/>
            <person name="Yang T."/>
            <person name="Huo Q."/>
            <person name="Li W."/>
            <person name="Guo W."/>
            <person name="Chen H."/>
            <person name="Zhou L."/>
            <person name="Ni X."/>
            <person name="Tian J."/>
            <person name="Zhou Y."/>
            <person name="Sheng Y."/>
            <person name="Liu T."/>
            <person name="Pan Y."/>
            <person name="Xia L."/>
            <person name="Li J."/>
            <person name="Zhao F."/>
            <person name="Cao W."/>
        </authorList>
    </citation>
    <scope>NUCLEOTIDE SEQUENCE</scope>
    <source>
        <strain evidence="1">Hyas-2018</strain>
    </source>
</reference>
<protein>
    <submittedName>
        <fullName evidence="1">Uncharacterized protein</fullName>
    </submittedName>
</protein>
<keyword evidence="2" id="KW-1185">Reference proteome</keyword>
<evidence type="ECO:0000313" key="2">
    <source>
        <dbReference type="Proteomes" id="UP000821845"/>
    </source>
</evidence>
<name>A0ACB7T754_HYAAI</name>
<accession>A0ACB7T754</accession>
<comment type="caution">
    <text evidence="1">The sequence shown here is derived from an EMBL/GenBank/DDBJ whole genome shotgun (WGS) entry which is preliminary data.</text>
</comment>
<sequence>MSKRGGVKWRDAPDIRVALTSVFRGRKLSEARAFVGARRAAASTGTAGTLASGKVERRHSVDSKRSTRNSAPREPTIVWDGRVTCESRRPLSLCSLCAGLGGNAHVAVNDVFV</sequence>
<evidence type="ECO:0000313" key="1">
    <source>
        <dbReference type="EMBL" id="KAH6941824.1"/>
    </source>
</evidence>
<dbReference type="EMBL" id="CM023491">
    <property type="protein sequence ID" value="KAH6941824.1"/>
    <property type="molecule type" value="Genomic_DNA"/>
</dbReference>
<gene>
    <name evidence="1" type="ORF">HPB50_023630</name>
</gene>